<evidence type="ECO:0000256" key="5">
    <source>
        <dbReference type="ARBA" id="ARBA00023002"/>
    </source>
</evidence>
<organism evidence="8">
    <name type="scientific">freshwater metagenome</name>
    <dbReference type="NCBI Taxonomy" id="449393"/>
    <lineage>
        <taxon>unclassified sequences</taxon>
        <taxon>metagenomes</taxon>
        <taxon>ecological metagenomes</taxon>
    </lineage>
</organism>
<keyword evidence="5" id="KW-0560">Oxidoreductase</keyword>
<evidence type="ECO:0000256" key="6">
    <source>
        <dbReference type="ARBA" id="ARBA00023033"/>
    </source>
</evidence>
<dbReference type="PANTHER" id="PTHR43872:SF1">
    <property type="entry name" value="MONOOXYGENASE, PUTATIVE (AFU_ORTHOLOGUE AFUA_8G02570)-RELATED"/>
    <property type="match status" value="1"/>
</dbReference>
<gene>
    <name evidence="7" type="ORF">UFOPK3573_00303</name>
    <name evidence="8" type="ORF">UFOPK3879_00338</name>
</gene>
<comment type="cofactor">
    <cofactor evidence="1">
        <name>FAD</name>
        <dbReference type="ChEBI" id="CHEBI:57692"/>
    </cofactor>
</comment>
<evidence type="ECO:0000313" key="8">
    <source>
        <dbReference type="EMBL" id="CAB4957107.1"/>
    </source>
</evidence>
<keyword evidence="3" id="KW-0274">FAD</keyword>
<reference evidence="8" key="1">
    <citation type="submission" date="2020-05" db="EMBL/GenBank/DDBJ databases">
        <authorList>
            <person name="Chiriac C."/>
            <person name="Salcher M."/>
            <person name="Ghai R."/>
            <person name="Kavagutti S V."/>
        </authorList>
    </citation>
    <scope>NUCLEOTIDE SEQUENCE</scope>
</reference>
<dbReference type="SUPFAM" id="SSF51905">
    <property type="entry name" value="FAD/NAD(P)-binding domain"/>
    <property type="match status" value="1"/>
</dbReference>
<dbReference type="InterPro" id="IPR036188">
    <property type="entry name" value="FAD/NAD-bd_sf"/>
</dbReference>
<keyword evidence="2" id="KW-0285">Flavoprotein</keyword>
<dbReference type="EMBL" id="CAFBNR010000010">
    <property type="protein sequence ID" value="CAB4957107.1"/>
    <property type="molecule type" value="Genomic_DNA"/>
</dbReference>
<proteinExistence type="predicted"/>
<dbReference type="PANTHER" id="PTHR43872">
    <property type="entry name" value="MONOOXYGENASE, PUTATIVE (AFU_ORTHOLOGUE AFUA_8G02570)-RELATED"/>
    <property type="match status" value="1"/>
</dbReference>
<name>A0A6J7KN66_9ZZZZ</name>
<dbReference type="PRINTS" id="PR00411">
    <property type="entry name" value="PNDRDTASEI"/>
</dbReference>
<accession>A0A6J7KN66</accession>
<evidence type="ECO:0000256" key="3">
    <source>
        <dbReference type="ARBA" id="ARBA00022827"/>
    </source>
</evidence>
<sequence length="492" mass="55600">MPIEHVDVIVVGAGLTGVSAAYHLQTMSPDRSYVILEGREALGGTWDLFRYPGVRSDSDMHTLGYSFKPWTEAKSIADGPSILQYVRETTTQFGIEKHIRFKHLVTKAEWSSDDARWTVTATRRDTNETVQMSCNFLFMCSGYYSYKSGYTPDFVGIDRFKGRIVHPQEWPEDLDYAGKRIIVIGSGATAMTLVPAMAQTAAHITLLQRSPTYVVSRPDSDPFANRLRKFLPSKMVYSITRLKNTTMQQIVYKRTRTKPEEVKQLLLGGVRAELGPDYDVAKHFTPKYNPWDQRLCLVPNGDLFKSIRSGKATVVTDTISGFTETGITLASGETLEADIIVTATGLNLVTLGEMDFVVDGKPVDFAKTWSYKGFGYSGVPNMGSVFGYINASWTLRADLICTYVCRLLNHMEKTGTEICTPELRESDQGMPERPWIDSFTSGYMERSMHMFPRQGDREPWINPQNFKRDKKMFRKSPLEDGAMRFTKSRSRV</sequence>
<dbReference type="InterPro" id="IPR020946">
    <property type="entry name" value="Flavin_mOase-like"/>
</dbReference>
<dbReference type="InterPro" id="IPR051820">
    <property type="entry name" value="FAD-binding_MO"/>
</dbReference>
<dbReference type="GO" id="GO:0004499">
    <property type="term" value="F:N,N-dimethylaniline monooxygenase activity"/>
    <property type="evidence" value="ECO:0007669"/>
    <property type="project" value="InterPro"/>
</dbReference>
<evidence type="ECO:0000256" key="1">
    <source>
        <dbReference type="ARBA" id="ARBA00001974"/>
    </source>
</evidence>
<dbReference type="Gene3D" id="3.50.50.60">
    <property type="entry name" value="FAD/NAD(P)-binding domain"/>
    <property type="match status" value="2"/>
</dbReference>
<dbReference type="EMBL" id="CAFBMJ010000012">
    <property type="protein sequence ID" value="CAB4894289.1"/>
    <property type="molecule type" value="Genomic_DNA"/>
</dbReference>
<dbReference type="GO" id="GO:0050660">
    <property type="term" value="F:flavin adenine dinucleotide binding"/>
    <property type="evidence" value="ECO:0007669"/>
    <property type="project" value="InterPro"/>
</dbReference>
<evidence type="ECO:0000313" key="7">
    <source>
        <dbReference type="EMBL" id="CAB4894289.1"/>
    </source>
</evidence>
<dbReference type="FunFam" id="3.50.50.60:FF:000228">
    <property type="entry name" value="FAD-containing monooxygenase EthA"/>
    <property type="match status" value="1"/>
</dbReference>
<evidence type="ECO:0000256" key="2">
    <source>
        <dbReference type="ARBA" id="ARBA00022630"/>
    </source>
</evidence>
<dbReference type="Pfam" id="PF13450">
    <property type="entry name" value="NAD_binding_8"/>
    <property type="match status" value="1"/>
</dbReference>
<dbReference type="GO" id="GO:0050661">
    <property type="term" value="F:NADP binding"/>
    <property type="evidence" value="ECO:0007669"/>
    <property type="project" value="InterPro"/>
</dbReference>
<dbReference type="AlphaFoldDB" id="A0A6J7KN66"/>
<keyword evidence="4" id="KW-0521">NADP</keyword>
<evidence type="ECO:0000256" key="4">
    <source>
        <dbReference type="ARBA" id="ARBA00022857"/>
    </source>
</evidence>
<protein>
    <submittedName>
        <fullName evidence="8">Unannotated protein</fullName>
    </submittedName>
</protein>
<keyword evidence="6" id="KW-0503">Monooxygenase</keyword>
<dbReference type="Pfam" id="PF00743">
    <property type="entry name" value="FMO-like"/>
    <property type="match status" value="1"/>
</dbReference>